<dbReference type="PANTHER" id="PTHR37193">
    <property type="entry name" value="ALPHA-1,6-MANNOSYL-GLYCOPROTEIN 2-BETA-N-ACETYLGLUCOSAMINYLTRANSFERASE"/>
    <property type="match status" value="1"/>
</dbReference>
<sequence>MQGVTSAPNSPGKARSTLQGLPQSTVSCPTATTLPWLPMEGRGRCDRAPAQHGRRHPLSSPHHWRPLSIEESRLPSPPSPQMAGEPIATVPSGPESVAEADRLLALAESELSMGRHALRAQVRPPRHPPVPDLPARPVVATAANVLLADASSHHAALLLPEPDDPDASPLSVSELCRHFKSLIKSLRVGLDATTAAAYPSVAAAAEEALGRATKAYEALTAPAPGTFWTACAGCRLLHEFERKWMQRPSFTDDLLIAFFQSKMVHASSTPSTYSFLPPLINGLEILSQWNGGHMWLNEGFATWVSYLAADQFFPEWNVWTQFLEESTIGFKLDALAGSHPIELKECNSLYEGICTDRSKRYGPSSTPNGTNGSCGCRVPLRDAKNRANGTTKPTMVAAEFQNL</sequence>
<dbReference type="SUPFAM" id="SSF55486">
    <property type="entry name" value="Metalloproteases ('zincins'), catalytic domain"/>
    <property type="match status" value="1"/>
</dbReference>
<dbReference type="AlphaFoldDB" id="A0A804NB17"/>
<proteinExistence type="predicted"/>
<evidence type="ECO:0000259" key="2">
    <source>
        <dbReference type="Pfam" id="PF01433"/>
    </source>
</evidence>
<organism evidence="3 4">
    <name type="scientific">Zea mays</name>
    <name type="common">Maize</name>
    <dbReference type="NCBI Taxonomy" id="4577"/>
    <lineage>
        <taxon>Eukaryota</taxon>
        <taxon>Viridiplantae</taxon>
        <taxon>Streptophyta</taxon>
        <taxon>Embryophyta</taxon>
        <taxon>Tracheophyta</taxon>
        <taxon>Spermatophyta</taxon>
        <taxon>Magnoliopsida</taxon>
        <taxon>Liliopsida</taxon>
        <taxon>Poales</taxon>
        <taxon>Poaceae</taxon>
        <taxon>PACMAD clade</taxon>
        <taxon>Panicoideae</taxon>
        <taxon>Andropogonodae</taxon>
        <taxon>Andropogoneae</taxon>
        <taxon>Tripsacinae</taxon>
        <taxon>Zea</taxon>
    </lineage>
</organism>
<dbReference type="PANTHER" id="PTHR37193:SF1">
    <property type="entry name" value="ALPHA-1,6-MANNOSYL-GLYCOPROTEIN 2-BETA-N-ACETYLGLUCOSAMINYLTRANSFERASE"/>
    <property type="match status" value="1"/>
</dbReference>
<dbReference type="Gramene" id="Zm00001eb148170_T001">
    <property type="protein sequence ID" value="Zm00001eb148170_P001"/>
    <property type="gene ID" value="Zm00001eb148170"/>
</dbReference>
<accession>A0A804NB17</accession>
<dbReference type="InterPro" id="IPR027268">
    <property type="entry name" value="Peptidase_M4/M1_CTD_sf"/>
</dbReference>
<reference evidence="4" key="1">
    <citation type="submission" date="2015-12" db="EMBL/GenBank/DDBJ databases">
        <title>Update maize B73 reference genome by single molecule sequencing technologies.</title>
        <authorList>
            <consortium name="Maize Genome Sequencing Project"/>
            <person name="Ware D."/>
        </authorList>
    </citation>
    <scope>NUCLEOTIDE SEQUENCE [LARGE SCALE GENOMIC DNA]</scope>
    <source>
        <strain evidence="4">cv. B73</strain>
    </source>
</reference>
<reference evidence="3" key="3">
    <citation type="submission" date="2021-05" db="UniProtKB">
        <authorList>
            <consortium name="EnsemblPlants"/>
        </authorList>
    </citation>
    <scope>IDENTIFICATION</scope>
    <source>
        <strain evidence="3">cv. B73</strain>
    </source>
</reference>
<dbReference type="InParanoid" id="A0A804NB17"/>
<dbReference type="GO" id="GO:0008237">
    <property type="term" value="F:metallopeptidase activity"/>
    <property type="evidence" value="ECO:0007669"/>
    <property type="project" value="InterPro"/>
</dbReference>
<protein>
    <recommendedName>
        <fullName evidence="2">Peptidase M1 membrane alanine aminopeptidase domain-containing protein</fullName>
    </recommendedName>
</protein>
<keyword evidence="4" id="KW-1185">Reference proteome</keyword>
<feature type="region of interest" description="Disordered" evidence="1">
    <location>
        <begin position="1"/>
        <end position="94"/>
    </location>
</feature>
<evidence type="ECO:0000313" key="3">
    <source>
        <dbReference type="EnsemblPlants" id="Zm00001eb148170_P001"/>
    </source>
</evidence>
<dbReference type="InterPro" id="IPR014782">
    <property type="entry name" value="Peptidase_M1_dom"/>
</dbReference>
<name>A0A804NB17_MAIZE</name>
<dbReference type="Gene3D" id="1.10.390.10">
    <property type="entry name" value="Neutral Protease Domain 2"/>
    <property type="match status" value="1"/>
</dbReference>
<dbReference type="Pfam" id="PF01433">
    <property type="entry name" value="Peptidase_M1"/>
    <property type="match status" value="1"/>
</dbReference>
<evidence type="ECO:0000256" key="1">
    <source>
        <dbReference type="SAM" id="MobiDB-lite"/>
    </source>
</evidence>
<dbReference type="GO" id="GO:0008270">
    <property type="term" value="F:zinc ion binding"/>
    <property type="evidence" value="ECO:0007669"/>
    <property type="project" value="InterPro"/>
</dbReference>
<feature type="domain" description="Peptidase M1 membrane alanine aminopeptidase" evidence="2">
    <location>
        <begin position="288"/>
        <end position="343"/>
    </location>
</feature>
<reference evidence="3" key="2">
    <citation type="submission" date="2019-07" db="EMBL/GenBank/DDBJ databases">
        <authorList>
            <person name="Seetharam A."/>
            <person name="Woodhouse M."/>
            <person name="Cannon E."/>
        </authorList>
    </citation>
    <scope>NUCLEOTIDE SEQUENCE [LARGE SCALE GENOMIC DNA]</scope>
    <source>
        <strain evidence="3">cv. B73</strain>
    </source>
</reference>
<dbReference type="EnsemblPlants" id="Zm00001eb148170_T001">
    <property type="protein sequence ID" value="Zm00001eb148170_P001"/>
    <property type="gene ID" value="Zm00001eb148170"/>
</dbReference>
<feature type="compositionally biased region" description="Polar residues" evidence="1">
    <location>
        <begin position="16"/>
        <end position="33"/>
    </location>
</feature>
<feature type="compositionally biased region" description="Basic residues" evidence="1">
    <location>
        <begin position="52"/>
        <end position="65"/>
    </location>
</feature>
<evidence type="ECO:0000313" key="4">
    <source>
        <dbReference type="Proteomes" id="UP000007305"/>
    </source>
</evidence>
<dbReference type="Proteomes" id="UP000007305">
    <property type="component" value="Chromosome 3"/>
</dbReference>